<keyword evidence="14" id="KW-1185">Reference proteome</keyword>
<dbReference type="InterPro" id="IPR051536">
    <property type="entry name" value="UDG_Type-4/5"/>
</dbReference>
<keyword evidence="9" id="KW-0408">Iron</keyword>
<dbReference type="Gene3D" id="3.40.470.10">
    <property type="entry name" value="Uracil-DNA glycosylase-like domain"/>
    <property type="match status" value="1"/>
</dbReference>
<evidence type="ECO:0000256" key="2">
    <source>
        <dbReference type="ARBA" id="ARBA00006521"/>
    </source>
</evidence>
<dbReference type="CDD" id="cd10030">
    <property type="entry name" value="UDG-F4_TTUDGA_SPO1dp_like"/>
    <property type="match status" value="1"/>
</dbReference>
<dbReference type="PANTHER" id="PTHR33693:SF1">
    <property type="entry name" value="TYPE-4 URACIL-DNA GLYCOSYLASE"/>
    <property type="match status" value="1"/>
</dbReference>
<comment type="catalytic activity">
    <reaction evidence="1">
        <text>Hydrolyzes single-stranded DNA or mismatched double-stranded DNA and polynucleotides, releasing free uracil.</text>
        <dbReference type="EC" id="3.2.2.27"/>
    </reaction>
</comment>
<evidence type="ECO:0000259" key="12">
    <source>
        <dbReference type="SMART" id="SM00986"/>
    </source>
</evidence>
<keyword evidence="5" id="KW-0004">4Fe-4S</keyword>
<dbReference type="EC" id="3.2.2.27" evidence="3"/>
<name>A0ABT5KJR6_9BURK</name>
<evidence type="ECO:0000256" key="8">
    <source>
        <dbReference type="ARBA" id="ARBA00022801"/>
    </source>
</evidence>
<feature type="domain" description="Uracil-DNA glycosylase-like" evidence="12">
    <location>
        <begin position="121"/>
        <end position="277"/>
    </location>
</feature>
<dbReference type="Pfam" id="PF03167">
    <property type="entry name" value="UDG"/>
    <property type="match status" value="1"/>
</dbReference>
<dbReference type="Proteomes" id="UP001221189">
    <property type="component" value="Unassembled WGS sequence"/>
</dbReference>
<evidence type="ECO:0000256" key="7">
    <source>
        <dbReference type="ARBA" id="ARBA00022763"/>
    </source>
</evidence>
<evidence type="ECO:0000256" key="9">
    <source>
        <dbReference type="ARBA" id="ARBA00023004"/>
    </source>
</evidence>
<keyword evidence="11" id="KW-0234">DNA repair</keyword>
<dbReference type="SMART" id="SM00986">
    <property type="entry name" value="UDG"/>
    <property type="match status" value="1"/>
</dbReference>
<evidence type="ECO:0000256" key="6">
    <source>
        <dbReference type="ARBA" id="ARBA00022723"/>
    </source>
</evidence>
<organism evidence="13 14">
    <name type="scientific">Roseateles albus</name>
    <dbReference type="NCBI Taxonomy" id="2987525"/>
    <lineage>
        <taxon>Bacteria</taxon>
        <taxon>Pseudomonadati</taxon>
        <taxon>Pseudomonadota</taxon>
        <taxon>Betaproteobacteria</taxon>
        <taxon>Burkholderiales</taxon>
        <taxon>Sphaerotilaceae</taxon>
        <taxon>Roseateles</taxon>
    </lineage>
</organism>
<comment type="similarity">
    <text evidence="2">Belongs to the uracil-DNA glycosylase (UDG) superfamily. Type 4 (UDGa) family.</text>
</comment>
<evidence type="ECO:0000313" key="14">
    <source>
        <dbReference type="Proteomes" id="UP001221189"/>
    </source>
</evidence>
<proteinExistence type="inferred from homology"/>
<reference evidence="13 14" key="1">
    <citation type="submission" date="2022-10" db="EMBL/GenBank/DDBJ databases">
        <title>Paucibacter sp. hw1 Genome sequencing.</title>
        <authorList>
            <person name="Park S."/>
        </authorList>
    </citation>
    <scope>NUCLEOTIDE SEQUENCE [LARGE SCALE GENOMIC DNA]</scope>
    <source>
        <strain evidence="14">hw1</strain>
    </source>
</reference>
<dbReference type="InterPro" id="IPR005273">
    <property type="entry name" value="Ura-DNA_glyco_family4"/>
</dbReference>
<sequence>MSWDERQRAMLAEMGLRVWSPVPQQEALAEPLRTPAAALAPVSASSAAPSAAPTHAAPAIAAVQALPTALRPSESLESTPPAAGGAARSPAIARMDWAELRSSAAACQACALCGGRSNSVFGAGPVRADCLVVGEAPGEQEDAQGEPFAGQSAQLLGNMLRAINLSFALDPNSPAPERQVYLSSALKCRPPPGSTPGAAELEQCRPYLARQIELVKPRVILAMGRLAVQTLLGSSEPLGRLRGRVHDYQGTPVIVTLAPSYLLRNLSEKARAWEDLCLVQATLQGLGPR</sequence>
<dbReference type="SUPFAM" id="SSF52141">
    <property type="entry name" value="Uracil-DNA glycosylase-like"/>
    <property type="match status" value="1"/>
</dbReference>
<dbReference type="EMBL" id="JAQQXT010000018">
    <property type="protein sequence ID" value="MDC8774173.1"/>
    <property type="molecule type" value="Genomic_DNA"/>
</dbReference>
<accession>A0ABT5KJR6</accession>
<evidence type="ECO:0000256" key="3">
    <source>
        <dbReference type="ARBA" id="ARBA00012030"/>
    </source>
</evidence>
<keyword evidence="8" id="KW-0378">Hydrolase</keyword>
<evidence type="ECO:0000256" key="4">
    <source>
        <dbReference type="ARBA" id="ARBA00019403"/>
    </source>
</evidence>
<gene>
    <name evidence="13" type="ORF">PRZ03_21640</name>
</gene>
<evidence type="ECO:0000256" key="1">
    <source>
        <dbReference type="ARBA" id="ARBA00001400"/>
    </source>
</evidence>
<dbReference type="RefSeq" id="WP_273602217.1">
    <property type="nucleotide sequence ID" value="NZ_JAQQXT010000018.1"/>
</dbReference>
<evidence type="ECO:0000256" key="11">
    <source>
        <dbReference type="ARBA" id="ARBA00023204"/>
    </source>
</evidence>
<evidence type="ECO:0000313" key="13">
    <source>
        <dbReference type="EMBL" id="MDC8774173.1"/>
    </source>
</evidence>
<dbReference type="NCBIfam" id="TIGR00758">
    <property type="entry name" value="UDG_fam4"/>
    <property type="match status" value="1"/>
</dbReference>
<dbReference type="InterPro" id="IPR036895">
    <property type="entry name" value="Uracil-DNA_glycosylase-like_sf"/>
</dbReference>
<keyword evidence="10" id="KW-0411">Iron-sulfur</keyword>
<dbReference type="PANTHER" id="PTHR33693">
    <property type="entry name" value="TYPE-5 URACIL-DNA GLYCOSYLASE"/>
    <property type="match status" value="1"/>
</dbReference>
<dbReference type="InterPro" id="IPR005122">
    <property type="entry name" value="Uracil-DNA_glycosylase-like"/>
</dbReference>
<keyword evidence="6" id="KW-0479">Metal-binding</keyword>
<keyword evidence="7" id="KW-0227">DNA damage</keyword>
<protein>
    <recommendedName>
        <fullName evidence="4">Type-4 uracil-DNA glycosylase</fullName>
        <ecNumber evidence="3">3.2.2.27</ecNumber>
    </recommendedName>
</protein>
<evidence type="ECO:0000256" key="5">
    <source>
        <dbReference type="ARBA" id="ARBA00022485"/>
    </source>
</evidence>
<dbReference type="SMART" id="SM00987">
    <property type="entry name" value="UreE_C"/>
    <property type="match status" value="1"/>
</dbReference>
<comment type="caution">
    <text evidence="13">The sequence shown here is derived from an EMBL/GenBank/DDBJ whole genome shotgun (WGS) entry which is preliminary data.</text>
</comment>
<evidence type="ECO:0000256" key="10">
    <source>
        <dbReference type="ARBA" id="ARBA00023014"/>
    </source>
</evidence>